<dbReference type="GO" id="GO:0016740">
    <property type="term" value="F:transferase activity"/>
    <property type="evidence" value="ECO:0007669"/>
    <property type="project" value="UniProtKB-KW"/>
</dbReference>
<dbReference type="InterPro" id="IPR050229">
    <property type="entry name" value="GlpE_sulfurtransferase"/>
</dbReference>
<keyword evidence="3" id="KW-1185">Reference proteome</keyword>
<dbReference type="EMBL" id="PDJI01000004">
    <property type="protein sequence ID" value="PFG39391.1"/>
    <property type="molecule type" value="Genomic_DNA"/>
</dbReference>
<dbReference type="InterPro" id="IPR036873">
    <property type="entry name" value="Rhodanese-like_dom_sf"/>
</dbReference>
<gene>
    <name evidence="2" type="ORF">ATJ97_1897</name>
</gene>
<comment type="caution">
    <text evidence="2">The sequence shown here is derived from an EMBL/GenBank/DDBJ whole genome shotgun (WGS) entry which is preliminary data.</text>
</comment>
<feature type="domain" description="Rhodanese" evidence="1">
    <location>
        <begin position="22"/>
        <end position="108"/>
    </location>
</feature>
<dbReference type="Proteomes" id="UP000222106">
    <property type="component" value="Unassembled WGS sequence"/>
</dbReference>
<name>A0A2A9ELJ8_9MICO</name>
<dbReference type="OrthoDB" id="9800872at2"/>
<dbReference type="SUPFAM" id="SSF52821">
    <property type="entry name" value="Rhodanese/Cell cycle control phosphatase"/>
    <property type="match status" value="1"/>
</dbReference>
<dbReference type="SMART" id="SM00450">
    <property type="entry name" value="RHOD"/>
    <property type="match status" value="1"/>
</dbReference>
<dbReference type="PANTHER" id="PTHR43031">
    <property type="entry name" value="FAD-DEPENDENT OXIDOREDUCTASE"/>
    <property type="match status" value="1"/>
</dbReference>
<dbReference type="RefSeq" id="WP_098483507.1">
    <property type="nucleotide sequence ID" value="NZ_PDJI01000004.1"/>
</dbReference>
<dbReference type="AlphaFoldDB" id="A0A2A9ELJ8"/>
<dbReference type="Gene3D" id="3.40.250.10">
    <property type="entry name" value="Rhodanese-like domain"/>
    <property type="match status" value="1"/>
</dbReference>
<evidence type="ECO:0000259" key="1">
    <source>
        <dbReference type="PROSITE" id="PS50206"/>
    </source>
</evidence>
<dbReference type="InterPro" id="IPR001763">
    <property type="entry name" value="Rhodanese-like_dom"/>
</dbReference>
<proteinExistence type="predicted"/>
<evidence type="ECO:0000313" key="2">
    <source>
        <dbReference type="EMBL" id="PFG39391.1"/>
    </source>
</evidence>
<dbReference type="PROSITE" id="PS50206">
    <property type="entry name" value="RHODANESE_3"/>
    <property type="match status" value="1"/>
</dbReference>
<protein>
    <submittedName>
        <fullName evidence="2">Rhodanese-related sulfurtransferase</fullName>
    </submittedName>
</protein>
<evidence type="ECO:0000313" key="3">
    <source>
        <dbReference type="Proteomes" id="UP000222106"/>
    </source>
</evidence>
<dbReference type="PANTHER" id="PTHR43031:SF1">
    <property type="entry name" value="PYRIDINE NUCLEOTIDE-DISULPHIDE OXIDOREDUCTASE"/>
    <property type="match status" value="1"/>
</dbReference>
<accession>A0A2A9ELJ8</accession>
<organism evidence="2 3">
    <name type="scientific">Georgenia soli</name>
    <dbReference type="NCBI Taxonomy" id="638953"/>
    <lineage>
        <taxon>Bacteria</taxon>
        <taxon>Bacillati</taxon>
        <taxon>Actinomycetota</taxon>
        <taxon>Actinomycetes</taxon>
        <taxon>Micrococcales</taxon>
        <taxon>Bogoriellaceae</taxon>
        <taxon>Georgenia</taxon>
    </lineage>
</organism>
<reference evidence="2 3" key="1">
    <citation type="submission" date="2017-10" db="EMBL/GenBank/DDBJ databases">
        <title>Sequencing the genomes of 1000 actinobacteria strains.</title>
        <authorList>
            <person name="Klenk H.-P."/>
        </authorList>
    </citation>
    <scope>NUCLEOTIDE SEQUENCE [LARGE SCALE GENOMIC DNA]</scope>
    <source>
        <strain evidence="2 3">DSM 21838</strain>
    </source>
</reference>
<dbReference type="CDD" id="cd00158">
    <property type="entry name" value="RHOD"/>
    <property type="match status" value="1"/>
</dbReference>
<sequence>MTIPDTPGSNVSVDDLDAADPIPDGYVLLDVREHDEWQAGHAPGAVHIPMGELPARVDELPEGELVVVCRSGGRSARSVQWLNQVGYDAHNLASGMKGWEAAGLPLVRDDGAAPTVL</sequence>
<keyword evidence="2" id="KW-0808">Transferase</keyword>
<dbReference type="Pfam" id="PF00581">
    <property type="entry name" value="Rhodanese"/>
    <property type="match status" value="1"/>
</dbReference>